<dbReference type="SUPFAM" id="SSF82714">
    <property type="entry name" value="Multidrug efflux transporter AcrB TolC docking domain, DN and DC subdomains"/>
    <property type="match status" value="1"/>
</dbReference>
<dbReference type="InterPro" id="IPR001036">
    <property type="entry name" value="Acrflvin-R"/>
</dbReference>
<dbReference type="PANTHER" id="PTHR32063:SF16">
    <property type="entry name" value="CATION EFFLUX SYSTEM (ACRB_ACRD_ACRF FAMILY)"/>
    <property type="match status" value="1"/>
</dbReference>
<proteinExistence type="predicted"/>
<dbReference type="Gene3D" id="3.30.2090.10">
    <property type="entry name" value="Multidrug efflux transporter AcrB TolC docking domain, DN and DC subdomains"/>
    <property type="match status" value="1"/>
</dbReference>
<sequence>MMTVTLASAHYSEYELGRMAERMVERLRSLKEVGQSYVVGAQPREIRLQIDPARLPNFNLSLDTVRQAVAGANLSLLLGNQVHQGETHHRSMDNLFIHVNDIKNLILRSNGDRIIRLQDIAAENKVFCRVGRAERNPPNL</sequence>
<dbReference type="AlphaFoldDB" id="A0A0A6P422"/>
<evidence type="ECO:0000313" key="1">
    <source>
        <dbReference type="EMBL" id="KHD05094.2"/>
    </source>
</evidence>
<name>A0A0A6P422_9GAMM</name>
<dbReference type="Proteomes" id="UP000030428">
    <property type="component" value="Unassembled WGS sequence"/>
</dbReference>
<organism evidence="1 2">
    <name type="scientific">Candidatus Thiomargarita nelsonii</name>
    <dbReference type="NCBI Taxonomy" id="1003181"/>
    <lineage>
        <taxon>Bacteria</taxon>
        <taxon>Pseudomonadati</taxon>
        <taxon>Pseudomonadota</taxon>
        <taxon>Gammaproteobacteria</taxon>
        <taxon>Thiotrichales</taxon>
        <taxon>Thiotrichaceae</taxon>
        <taxon>Thiomargarita</taxon>
    </lineage>
</organism>
<dbReference type="PANTHER" id="PTHR32063">
    <property type="match status" value="1"/>
</dbReference>
<accession>A0A0A6P422</accession>
<dbReference type="Gene3D" id="3.30.70.1320">
    <property type="entry name" value="Multidrug efflux transporter AcrB pore domain like"/>
    <property type="match status" value="1"/>
</dbReference>
<evidence type="ECO:0008006" key="3">
    <source>
        <dbReference type="Google" id="ProtNLM"/>
    </source>
</evidence>
<dbReference type="GO" id="GO:0005886">
    <property type="term" value="C:plasma membrane"/>
    <property type="evidence" value="ECO:0007669"/>
    <property type="project" value="TreeGrafter"/>
</dbReference>
<dbReference type="GO" id="GO:0042910">
    <property type="term" value="F:xenobiotic transmembrane transporter activity"/>
    <property type="evidence" value="ECO:0007669"/>
    <property type="project" value="TreeGrafter"/>
</dbReference>
<evidence type="ECO:0000313" key="2">
    <source>
        <dbReference type="Proteomes" id="UP000030428"/>
    </source>
</evidence>
<reference evidence="1 2" key="1">
    <citation type="journal article" date="2016" name="Front. Microbiol.">
        <title>Single-Cell (Meta-)Genomics of a Dimorphic Candidatus Thiomargarita nelsonii Reveals Genomic Plasticity.</title>
        <authorList>
            <person name="Flood B.E."/>
            <person name="Fliss P."/>
            <person name="Jones D.S."/>
            <person name="Dick G.J."/>
            <person name="Jain S."/>
            <person name="Kaster A.K."/>
            <person name="Winkel M."/>
            <person name="Mussmann M."/>
            <person name="Bailey J."/>
        </authorList>
    </citation>
    <scope>NUCLEOTIDE SEQUENCE [LARGE SCALE GENOMIC DNA]</scope>
    <source>
        <strain evidence="1">Hydrate Ridge</strain>
    </source>
</reference>
<protein>
    <recommendedName>
        <fullName evidence="3">Acriflavin resistance protein</fullName>
    </recommendedName>
</protein>
<keyword evidence="2" id="KW-1185">Reference proteome</keyword>
<dbReference type="InterPro" id="IPR027463">
    <property type="entry name" value="AcrB_DN_DC_subdom"/>
</dbReference>
<comment type="caution">
    <text evidence="1">The sequence shown here is derived from an EMBL/GenBank/DDBJ whole genome shotgun (WGS) entry which is preliminary data.</text>
</comment>
<gene>
    <name evidence="1" type="ORF">PN36_21350</name>
</gene>
<dbReference type="Pfam" id="PF00873">
    <property type="entry name" value="ACR_tran"/>
    <property type="match status" value="1"/>
</dbReference>
<dbReference type="EMBL" id="JSZA02000096">
    <property type="protein sequence ID" value="KHD05094.2"/>
    <property type="molecule type" value="Genomic_DNA"/>
</dbReference>